<sequence>MRHEMLRNISWFYVAFVVVNFMVMLWYLISGYLTISTGLPLPYFMLYIPSNLMAAGIISYIMTLTLYAYLGIALIKSWFLRGMIPISFSAALVGELLSFLLGQYIIAEMFLIVIMITEIGTYITLASIAANKVSRILWSIDAVISIIMTIISNVMYAYVSYLSSISISLAILACTMDFWMYTRY</sequence>
<feature type="transmembrane region" description="Helical" evidence="1">
    <location>
        <begin position="110"/>
        <end position="129"/>
    </location>
</feature>
<name>A0A830GTG6_9CREN</name>
<comment type="caution">
    <text evidence="2">The sequence shown here is derived from an EMBL/GenBank/DDBJ whole genome shotgun (WGS) entry which is preliminary data.</text>
</comment>
<reference evidence="2" key="1">
    <citation type="journal article" date="2014" name="Int. J. Syst. Evol. Microbiol.">
        <title>Complete genome sequence of Corynebacterium casei LMG S-19264T (=DSM 44701T), isolated from a smear-ripened cheese.</title>
        <authorList>
            <consortium name="US DOE Joint Genome Institute (JGI-PGF)"/>
            <person name="Walter F."/>
            <person name="Albersmeier A."/>
            <person name="Kalinowski J."/>
            <person name="Ruckert C."/>
        </authorList>
    </citation>
    <scope>NUCLEOTIDE SEQUENCE</scope>
    <source>
        <strain evidence="2">JCM 10088</strain>
    </source>
</reference>
<feature type="transmembrane region" description="Helical" evidence="1">
    <location>
        <begin position="82"/>
        <end position="104"/>
    </location>
</feature>
<accession>A0A830GTG6</accession>
<dbReference type="Proteomes" id="UP000610960">
    <property type="component" value="Unassembled WGS sequence"/>
</dbReference>
<evidence type="ECO:0000313" key="3">
    <source>
        <dbReference type="Proteomes" id="UP000610960"/>
    </source>
</evidence>
<keyword evidence="1" id="KW-0472">Membrane</keyword>
<keyword evidence="3" id="KW-1185">Reference proteome</keyword>
<protein>
    <submittedName>
        <fullName evidence="2">Uncharacterized protein</fullName>
    </submittedName>
</protein>
<dbReference type="AlphaFoldDB" id="A0A830GTG6"/>
<evidence type="ECO:0000256" key="1">
    <source>
        <dbReference type="SAM" id="Phobius"/>
    </source>
</evidence>
<evidence type="ECO:0000313" key="2">
    <source>
        <dbReference type="EMBL" id="GGP20437.1"/>
    </source>
</evidence>
<dbReference type="EMBL" id="BMNL01000002">
    <property type="protein sequence ID" value="GGP20437.1"/>
    <property type="molecule type" value="Genomic_DNA"/>
</dbReference>
<gene>
    <name evidence="2" type="ORF">GCM10007981_08510</name>
</gene>
<reference evidence="2" key="2">
    <citation type="submission" date="2020-09" db="EMBL/GenBank/DDBJ databases">
        <authorList>
            <person name="Sun Q."/>
            <person name="Ohkuma M."/>
        </authorList>
    </citation>
    <scope>NUCLEOTIDE SEQUENCE</scope>
    <source>
        <strain evidence="2">JCM 10088</strain>
    </source>
</reference>
<keyword evidence="1" id="KW-1133">Transmembrane helix</keyword>
<feature type="transmembrane region" description="Helical" evidence="1">
    <location>
        <begin position="161"/>
        <end position="181"/>
    </location>
</feature>
<organism evidence="2 3">
    <name type="scientific">Thermocladium modestius</name>
    <dbReference type="NCBI Taxonomy" id="62609"/>
    <lineage>
        <taxon>Archaea</taxon>
        <taxon>Thermoproteota</taxon>
        <taxon>Thermoprotei</taxon>
        <taxon>Thermoproteales</taxon>
        <taxon>Thermoproteaceae</taxon>
        <taxon>Thermocladium</taxon>
    </lineage>
</organism>
<feature type="transmembrane region" description="Helical" evidence="1">
    <location>
        <begin position="12"/>
        <end position="35"/>
    </location>
</feature>
<feature type="transmembrane region" description="Helical" evidence="1">
    <location>
        <begin position="47"/>
        <end position="70"/>
    </location>
</feature>
<feature type="transmembrane region" description="Helical" evidence="1">
    <location>
        <begin position="136"/>
        <end position="155"/>
    </location>
</feature>
<keyword evidence="1" id="KW-0812">Transmembrane</keyword>
<proteinExistence type="predicted"/>